<name>A0A1J1H1I5_PLARL</name>
<dbReference type="RefSeq" id="XP_028531716.1">
    <property type="nucleotide sequence ID" value="XM_028680195.1"/>
</dbReference>
<dbReference type="VEuPathDB" id="PlasmoDB:PRELSG_0405700"/>
<keyword evidence="4" id="KW-1185">Reference proteome</keyword>
<accession>A0A1J1H1I5</accession>
<feature type="region of interest" description="Disordered" evidence="2">
    <location>
        <begin position="1167"/>
        <end position="1215"/>
    </location>
</feature>
<feature type="compositionally biased region" description="Basic and acidic residues" evidence="2">
    <location>
        <begin position="1167"/>
        <end position="1176"/>
    </location>
</feature>
<organism evidence="3 4">
    <name type="scientific">Plasmodium relictum</name>
    <dbReference type="NCBI Taxonomy" id="85471"/>
    <lineage>
        <taxon>Eukaryota</taxon>
        <taxon>Sar</taxon>
        <taxon>Alveolata</taxon>
        <taxon>Apicomplexa</taxon>
        <taxon>Aconoidasida</taxon>
        <taxon>Haemosporida</taxon>
        <taxon>Plasmodiidae</taxon>
        <taxon>Plasmodium</taxon>
        <taxon>Plasmodium (Haemamoeba)</taxon>
    </lineage>
</organism>
<protein>
    <submittedName>
        <fullName evidence="3">Uncharacterized protein</fullName>
    </submittedName>
</protein>
<gene>
    <name evidence="3" type="ORF">PRELSG_0405700</name>
</gene>
<dbReference type="Proteomes" id="UP000220158">
    <property type="component" value="Chromosome 4"/>
</dbReference>
<feature type="compositionally biased region" description="Basic and acidic residues" evidence="2">
    <location>
        <begin position="1183"/>
        <end position="1200"/>
    </location>
</feature>
<keyword evidence="1" id="KW-0175">Coiled coil</keyword>
<proteinExistence type="predicted"/>
<evidence type="ECO:0000256" key="2">
    <source>
        <dbReference type="SAM" id="MobiDB-lite"/>
    </source>
</evidence>
<dbReference type="KEGG" id="prel:PRELSG_0405700"/>
<evidence type="ECO:0000313" key="4">
    <source>
        <dbReference type="Proteomes" id="UP000220158"/>
    </source>
</evidence>
<dbReference type="OrthoDB" id="387391at2759"/>
<dbReference type="GeneID" id="39734807"/>
<reference evidence="3 4" key="1">
    <citation type="submission" date="2015-04" db="EMBL/GenBank/DDBJ databases">
        <authorList>
            <consortium name="Pathogen Informatics"/>
        </authorList>
    </citation>
    <scope>NUCLEOTIDE SEQUENCE [LARGE SCALE GENOMIC DNA]</scope>
    <source>
        <strain evidence="3 4">SGS1</strain>
    </source>
</reference>
<feature type="coiled-coil region" evidence="1">
    <location>
        <begin position="617"/>
        <end position="655"/>
    </location>
</feature>
<evidence type="ECO:0000313" key="3">
    <source>
        <dbReference type="EMBL" id="CRG98707.1"/>
    </source>
</evidence>
<evidence type="ECO:0000256" key="1">
    <source>
        <dbReference type="SAM" id="Coils"/>
    </source>
</evidence>
<dbReference type="EMBL" id="LN835299">
    <property type="protein sequence ID" value="CRG98707.1"/>
    <property type="molecule type" value="Genomic_DNA"/>
</dbReference>
<dbReference type="OMA" id="VIVPFCE"/>
<sequence>MNDLNKLKDNPIYKNSTNDLYLIEKESITIITDDENNNEEKNNINISKRNNLKIMPYVNNYKNLINRKNTFYSESLCNMEKSKTHHNNNDNIDNRNTDEDLMLLKKFERTNFFSESNDSNIESFEKCLNNNKRNELINLKCTNQIMNDDNIVLNNRDSKKQEIFQNFNSIENIKDSDNFIYLNNFKFKKGNEIVANENVQSNFKNKVELNVENSKESGTENVSENDTVKDVSFNFQNLNNNYFNYKNKKLSNDCYLKIKFNQISDFNIENEYQNANNFNIKYKKIFNSMIDSILSYPHMYFYESNYINEKYEKNYIYNKKINKSEQINNIPFSTFPISKDKTIFHIHNNNSIGKNNKNIFKCNIDNSKNFILSNYNREISNIYSCSDNLNHLSNNNTTDYSSFSSNNLQHKLRSINNVSNFHMNNLFKSNNKKNNLNYDEKKFVQALIYYNNMINKSHMNNLKSDLNEVLYDNSSSRNELFFNENDFNYTNNLLNNEKYKMQDACSNYFNNNYTFNLYNDSTYGKYLSKCKDEAYVTSTCINNFGKSNDNGNITFNSNSTIFKTSDNYSIINNKNNKCDDNIKSMDEITYNYYKSIYNSNSKKKKSYKNEQNKSFDIKKIKNRIKELQHKIKGDLSELSNKNINEKKNLNNHNKLKGTFKNKTRKGSVNNCVLNKNMESFHNKKNRNYLNYINETDNKIYVNTINENIFIKYISKQIYNSFNNCISFLCLSANDDKEIFEDLFFTYSKLFDMEINNNINIRNMESEKDNHYFYFIHTLNKKNNYKIIKKEKMYFYYKLKELVKHQYKMNILYEFIKNLNTNEIKNNDKKQIETQIINSNNNNNNNEEFDICTQTDFKNCQVLYENYLEYLKKFYLDDIYYEKLCLRDMRHMIFNKDKWSYNLLNSYSEKLNDVINICYTDMNKFENITNKKEENYNNNNNNNGNNNNYNVKNTILNEYNSSIEYNNGLNNKREIDVYKDIGIIRKTGTEIKNEKSNLYKGINSKNEMSKRQCTKVKYINMINANVENEREILIRNELKEFFRFKKKFKKILSKKENIIDNSKKVCIYKIRKIMRNLCKLSNIKYKTFLIHELYRVFFKFTKDKKKKNQNKMENLERKPLKIILNSKISKIKNEKVKDHFNSDESFISLAKKEKEKKQDIIEVNRKKLKKEAEEQREKKKQKIERKEPKEEKELEKNKYEKDEENSNYTEEKKQSKNRVIEIGKNKYSPDNIRNQNLNKKKRHMIYDTEYIEGIGKLDEIKENIITYNKKNRRNPVELNKLEETNYETSEKRKKYNSSIENKEIYVYIRGNLDVYLNENMNVKFDKCNIFFKKKHINNDFKMNFDKNFCHIFFNKILVNCIKDIQLKKIYFSSLHNDISDSKSNNPSDCEEENKILTKDSCIYKVNSLKQDEIMLLFKILYRNFYKYMPKLTFNSNLGIHYYFPMFSKNENLFNIKKSIIYEKLDDTFYFNFFLSKYINLKEGELYNPKIFFCFDRELILSIILYLNKNLGNLSILHKLYEEHEYLEYLKNNYFYNKYCDNEIVNHEDRYFNIIKNYLNKVIIPYCDHSNF</sequence>